<evidence type="ECO:0000256" key="5">
    <source>
        <dbReference type="ARBA" id="ARBA00022741"/>
    </source>
</evidence>
<dbReference type="CDD" id="cd14212">
    <property type="entry name" value="PKc_YAK1"/>
    <property type="match status" value="1"/>
</dbReference>
<evidence type="ECO:0000256" key="1">
    <source>
        <dbReference type="ARBA" id="ARBA00008867"/>
    </source>
</evidence>
<name>A0A5B0NWB3_PUCGR</name>
<evidence type="ECO:0000256" key="4">
    <source>
        <dbReference type="ARBA" id="ARBA00022679"/>
    </source>
</evidence>
<dbReference type="GO" id="GO:0005524">
    <property type="term" value="F:ATP binding"/>
    <property type="evidence" value="ECO:0007669"/>
    <property type="project" value="UniProtKB-UniRule"/>
</dbReference>
<keyword evidence="7 8" id="KW-0067">ATP-binding</keyword>
<protein>
    <submittedName>
        <fullName evidence="11">Dual specificity protein kinase yak1, variant 2</fullName>
    </submittedName>
    <submittedName>
        <fullName evidence="12">Dual specificity protein kinase yak1, variant 3</fullName>
    </submittedName>
</protein>
<dbReference type="PANTHER" id="PTHR24058:SF17">
    <property type="entry name" value="HOMEODOMAIN INTERACTING PROTEIN KINASE, ISOFORM D"/>
    <property type="match status" value="1"/>
</dbReference>
<dbReference type="Gene3D" id="3.30.200.20">
    <property type="entry name" value="Phosphorylase Kinase, domain 1"/>
    <property type="match status" value="1"/>
</dbReference>
<feature type="region of interest" description="Disordered" evidence="9">
    <location>
        <begin position="871"/>
        <end position="890"/>
    </location>
</feature>
<dbReference type="InterPro" id="IPR050494">
    <property type="entry name" value="Ser_Thr_dual-spec_kinase"/>
</dbReference>
<keyword evidence="3" id="KW-0597">Phosphoprotein</keyword>
<dbReference type="SUPFAM" id="SSF56112">
    <property type="entry name" value="Protein kinase-like (PK-like)"/>
    <property type="match status" value="1"/>
</dbReference>
<dbReference type="GO" id="GO:0005634">
    <property type="term" value="C:nucleus"/>
    <property type="evidence" value="ECO:0007669"/>
    <property type="project" value="TreeGrafter"/>
</dbReference>
<keyword evidence="5 8" id="KW-0547">Nucleotide-binding</keyword>
<dbReference type="AlphaFoldDB" id="A0A5B0NWB3"/>
<feature type="domain" description="Protein kinase" evidence="10">
    <location>
        <begin position="214"/>
        <end position="547"/>
    </location>
</feature>
<feature type="region of interest" description="Disordered" evidence="9">
    <location>
        <begin position="648"/>
        <end position="692"/>
    </location>
</feature>
<dbReference type="GO" id="GO:0004674">
    <property type="term" value="F:protein serine/threonine kinase activity"/>
    <property type="evidence" value="ECO:0007669"/>
    <property type="project" value="UniProtKB-KW"/>
</dbReference>
<sequence length="1038" mass="114991">MNLPANNINNSNQQQQQQQQQQHQYYTNNTNYHQNLNQSSSHSSSQAPSTEQYYGSRSASRTSSHPQHPSATQTDQIGFRRLIPGSAHLFPILHDTPVERRVNPYDGTFISPLSALTIHLADTYRLVNPAFRYELSLNPRRVLTKPSKPAGNNGLDNEDSDYILYVNDILGGSPSSTTTDPNQLQLLQQQQHQQQQQDPNHQIRSIRSSASHKYLILDVLGQGTFGQVVKCQDMKTHQVVAVKVVKNKQAYFSQSMMEVTILELLNNTWDPENKHHILRMKDTFIHHNHLCLVFELLSSNLYELIKQNSFRGLSTSLVRVFTNQLLDALTVLNEAHLIHCDLKPENILLISLSSPEIKVIDFGSACHERQTVYTYIQSRFYRSPEVILGLPYSSAIDMWSLGCICVELFLGLPLFPGTSEYNQITRIVEMLGMPPSYMLDVGRQTTQFFDVIEDTFNGARKVYKLKSLEQYSKEHNVAEQPSKRYFQQNTLEDIISQYPVIRKGMKPADLEKEKQNRIAFIDFVKGLLNINPIERWSPQQARLHPFILGEPLREPYIPMKSGFVSNPGGDRVMELAQKGYGHSPIDPQSSPQTAGGAGSNDLSKRPYGGLPAAPVRSGQKVYDAAAYSQLQAQQQVINAQAAAMRQHQVQAAQQSQNPYALPQDNRSNLTQLPPQSNHQQQPPNSAPALTHQLPPQYASNRVALSHPPQPTSLATSSSAAINIPHSYYSTRGAGGSGFSGPLTTGSIAGPQMQPLISHNQMIYNPILNPSGSTNPSSHVRTSSGSRQRSGTLDQMDIVPPQLQKVQVDLANYSGQSVTPVLRRDDQYLAWEQRQQHGIGAANSTGIPGNSGLTRRASYRANPQLDYLHEQAESNDAWSSSHRGQGRYHYQPNVNASTHYMSTGSVPVPGAGGMMIPQQAQGHPHPVGQPPSKPNSSSFSVVVDDDYPGMRPESHSRPSGSARPAEHEIVPLDDYDHRDGGQAMAYLPIIPKPSSASTSRNNSAGISNSIPGGSSAVRIDEHGHHHPQHLSSLGRLMNS</sequence>
<dbReference type="Pfam" id="PF00069">
    <property type="entry name" value="Pkinase"/>
    <property type="match status" value="1"/>
</dbReference>
<accession>A0A5B0NWB3</accession>
<dbReference type="InterPro" id="IPR011009">
    <property type="entry name" value="Kinase-like_dom_sf"/>
</dbReference>
<evidence type="ECO:0000256" key="9">
    <source>
        <dbReference type="SAM" id="MobiDB-lite"/>
    </source>
</evidence>
<keyword evidence="2" id="KW-0723">Serine/threonine-protein kinase</keyword>
<dbReference type="EMBL" id="VSWC01000080">
    <property type="protein sequence ID" value="KAA1093233.1"/>
    <property type="molecule type" value="Genomic_DNA"/>
</dbReference>
<reference evidence="13 14" key="1">
    <citation type="submission" date="2019-05" db="EMBL/GenBank/DDBJ databases">
        <title>Emergence of the Ug99 lineage of the wheat stem rust pathogen through somatic hybridization.</title>
        <authorList>
            <person name="Li F."/>
            <person name="Upadhyaya N.M."/>
            <person name="Sperschneider J."/>
            <person name="Matny O."/>
            <person name="Nguyen-Phuc H."/>
            <person name="Mago R."/>
            <person name="Raley C."/>
            <person name="Miller M.E."/>
            <person name="Silverstein K.A.T."/>
            <person name="Henningsen E."/>
            <person name="Hirsch C.D."/>
            <person name="Visser B."/>
            <person name="Pretorius Z.A."/>
            <person name="Steffenson B.J."/>
            <person name="Schwessinger B."/>
            <person name="Dodds P.N."/>
            <person name="Figueroa M."/>
        </authorList>
    </citation>
    <scope>NUCLEOTIDE SEQUENCE [LARGE SCALE GENOMIC DNA]</scope>
    <source>
        <strain evidence="11">21-0</strain>
        <strain evidence="12 14">Ug99</strain>
    </source>
</reference>
<dbReference type="PROSITE" id="PS00108">
    <property type="entry name" value="PROTEIN_KINASE_ST"/>
    <property type="match status" value="1"/>
</dbReference>
<feature type="region of interest" description="Disordered" evidence="9">
    <location>
        <begin position="579"/>
        <end position="614"/>
    </location>
</feature>
<evidence type="ECO:0000256" key="6">
    <source>
        <dbReference type="ARBA" id="ARBA00022777"/>
    </source>
</evidence>
<evidence type="ECO:0000313" key="13">
    <source>
        <dbReference type="Proteomes" id="UP000324748"/>
    </source>
</evidence>
<feature type="region of interest" description="Disordered" evidence="9">
    <location>
        <begin position="907"/>
        <end position="965"/>
    </location>
</feature>
<dbReference type="GO" id="GO:0004713">
    <property type="term" value="F:protein tyrosine kinase activity"/>
    <property type="evidence" value="ECO:0007669"/>
    <property type="project" value="TreeGrafter"/>
</dbReference>
<dbReference type="InterPro" id="IPR008271">
    <property type="entry name" value="Ser/Thr_kinase_AS"/>
</dbReference>
<proteinExistence type="inferred from homology"/>
<feature type="compositionally biased region" description="Polar residues" evidence="9">
    <location>
        <begin position="993"/>
        <end position="1011"/>
    </location>
</feature>
<evidence type="ECO:0000313" key="12">
    <source>
        <dbReference type="EMBL" id="KAA1127991.1"/>
    </source>
</evidence>
<organism evidence="11 13">
    <name type="scientific">Puccinia graminis f. sp. tritici</name>
    <dbReference type="NCBI Taxonomy" id="56615"/>
    <lineage>
        <taxon>Eukaryota</taxon>
        <taxon>Fungi</taxon>
        <taxon>Dikarya</taxon>
        <taxon>Basidiomycota</taxon>
        <taxon>Pucciniomycotina</taxon>
        <taxon>Pucciniomycetes</taxon>
        <taxon>Pucciniales</taxon>
        <taxon>Pucciniaceae</taxon>
        <taxon>Puccinia</taxon>
    </lineage>
</organism>
<dbReference type="Proteomes" id="UP000324748">
    <property type="component" value="Unassembled WGS sequence"/>
</dbReference>
<feature type="compositionally biased region" description="Low complexity" evidence="9">
    <location>
        <begin position="671"/>
        <end position="688"/>
    </location>
</feature>
<dbReference type="SMART" id="SM00220">
    <property type="entry name" value="S_TKc"/>
    <property type="match status" value="1"/>
</dbReference>
<evidence type="ECO:0000256" key="3">
    <source>
        <dbReference type="ARBA" id="ARBA00022553"/>
    </source>
</evidence>
<comment type="similarity">
    <text evidence="1">Belongs to the protein kinase superfamily. CMGC Ser/Thr protein kinase family. MNB/DYRK subfamily.</text>
</comment>
<feature type="compositionally biased region" description="Polar residues" evidence="9">
    <location>
        <begin position="46"/>
        <end position="76"/>
    </location>
</feature>
<comment type="caution">
    <text evidence="11">The sequence shown here is derived from an EMBL/GenBank/DDBJ whole genome shotgun (WGS) entry which is preliminary data.</text>
</comment>
<dbReference type="Gene3D" id="1.10.510.10">
    <property type="entry name" value="Transferase(Phosphotransferase) domain 1"/>
    <property type="match status" value="1"/>
</dbReference>
<keyword evidence="6 11" id="KW-0418">Kinase</keyword>
<dbReference type="InterPro" id="IPR000719">
    <property type="entry name" value="Prot_kinase_dom"/>
</dbReference>
<feature type="region of interest" description="Disordered" evidence="9">
    <location>
        <begin position="1"/>
        <end position="77"/>
    </location>
</feature>
<dbReference type="GO" id="GO:0005737">
    <property type="term" value="C:cytoplasm"/>
    <property type="evidence" value="ECO:0007669"/>
    <property type="project" value="TreeGrafter"/>
</dbReference>
<dbReference type="Proteomes" id="UP000325313">
    <property type="component" value="Unassembled WGS sequence"/>
</dbReference>
<feature type="binding site" evidence="8">
    <location>
        <position position="243"/>
    </location>
    <ligand>
        <name>ATP</name>
        <dbReference type="ChEBI" id="CHEBI:30616"/>
    </ligand>
</feature>
<dbReference type="PROSITE" id="PS50011">
    <property type="entry name" value="PROTEIN_KINASE_DOM"/>
    <property type="match status" value="1"/>
</dbReference>
<dbReference type="PROSITE" id="PS00107">
    <property type="entry name" value="PROTEIN_KINASE_ATP"/>
    <property type="match status" value="1"/>
</dbReference>
<dbReference type="EMBL" id="VDEP01000146">
    <property type="protein sequence ID" value="KAA1127991.1"/>
    <property type="molecule type" value="Genomic_DNA"/>
</dbReference>
<dbReference type="OrthoDB" id="9332038at2759"/>
<feature type="region of interest" description="Disordered" evidence="9">
    <location>
        <begin position="765"/>
        <end position="793"/>
    </location>
</feature>
<evidence type="ECO:0000313" key="11">
    <source>
        <dbReference type="EMBL" id="KAA1093233.1"/>
    </source>
</evidence>
<feature type="compositionally biased region" description="Polar residues" evidence="9">
    <location>
        <begin position="873"/>
        <end position="882"/>
    </location>
</feature>
<dbReference type="FunFam" id="1.10.510.10:FF:000380">
    <property type="entry name" value="Serine/threonine-protein kinase ppk15"/>
    <property type="match status" value="1"/>
</dbReference>
<keyword evidence="4" id="KW-0808">Transferase</keyword>
<evidence type="ECO:0000259" key="10">
    <source>
        <dbReference type="PROSITE" id="PS50011"/>
    </source>
</evidence>
<evidence type="ECO:0000313" key="14">
    <source>
        <dbReference type="Proteomes" id="UP000325313"/>
    </source>
</evidence>
<dbReference type="InterPro" id="IPR017441">
    <property type="entry name" value="Protein_kinase_ATP_BS"/>
</dbReference>
<evidence type="ECO:0000256" key="8">
    <source>
        <dbReference type="PROSITE-ProRule" id="PRU10141"/>
    </source>
</evidence>
<feature type="compositionally biased region" description="Polar residues" evidence="9">
    <location>
        <begin position="765"/>
        <end position="779"/>
    </location>
</feature>
<gene>
    <name evidence="11" type="primary">YAK1_3</name>
    <name evidence="12" type="synonym">YAK1_4</name>
    <name evidence="11" type="ORF">PGT21_029123</name>
    <name evidence="12" type="ORF">PGTUg99_013938</name>
</gene>
<feature type="compositionally biased region" description="Low complexity" evidence="9">
    <location>
        <begin position="1"/>
        <end position="45"/>
    </location>
</feature>
<feature type="compositionally biased region" description="Low complexity" evidence="9">
    <location>
        <begin position="780"/>
        <end position="791"/>
    </location>
</feature>
<dbReference type="PANTHER" id="PTHR24058">
    <property type="entry name" value="DUAL SPECIFICITY PROTEIN KINASE"/>
    <property type="match status" value="1"/>
</dbReference>
<keyword evidence="13" id="KW-1185">Reference proteome</keyword>
<evidence type="ECO:0000256" key="2">
    <source>
        <dbReference type="ARBA" id="ARBA00022527"/>
    </source>
</evidence>
<evidence type="ECO:0000256" key="7">
    <source>
        <dbReference type="ARBA" id="ARBA00022840"/>
    </source>
</evidence>
<feature type="region of interest" description="Disordered" evidence="9">
    <location>
        <begin position="990"/>
        <end position="1038"/>
    </location>
</feature>